<keyword evidence="2" id="KW-1185">Reference proteome</keyword>
<accession>A0A1X0NYP0</accession>
<dbReference type="OrthoDB" id="251586at2759"/>
<sequence>MIIPPTRVKCQPIPFGWKKGNSVISPLETVKSTLSLSIHMKSTQLEEFFFPSTNSTHCRLCGGVGARGMAHRGIVQHQAVEAILWILVERAKKHTSGAVGVSLKAAHDFFSDEAKRWERRLSGFSCSSSSSSSYLHHYHHHHHYYMQGENDDDEISSLDDLYHNIPLEKIWCSVVDRRASHLRKKLSILKELGMLGVATSSDLFSVVNDTVQRDAGFQRMECIGDHNWGHSICHRWILLFPEVNWRTLSNTFAMDALRTTLESNQHLEYVFTVLGLDAFVGGVNKMQGKSTKFKADIVEAIAGELHVALWSLEPYDRDGITARPSMHGVPYTNTLASMVRDCLYELFNLVLFCFLSKHHLSLVQAVMEFTRREQYIMDVSSPFYTLSSVRRRRMDTNHKKLWTLPSLPLLSQTPQREKREKGKHYINISLLELINLPEDSSFVNDDLLHKRSRPKRDNVHPQLSKLALRELADNYGDLKKKKKEL</sequence>
<dbReference type="GeneID" id="39984818"/>
<dbReference type="RefSeq" id="XP_028883861.1">
    <property type="nucleotide sequence ID" value="XM_029025038.1"/>
</dbReference>
<dbReference type="Gene3D" id="1.10.1520.10">
    <property type="entry name" value="Ribonuclease III domain"/>
    <property type="match status" value="1"/>
</dbReference>
<dbReference type="GO" id="GO:0004525">
    <property type="term" value="F:ribonuclease III activity"/>
    <property type="evidence" value="ECO:0007669"/>
    <property type="project" value="InterPro"/>
</dbReference>
<name>A0A1X0NYP0_9TRYP</name>
<evidence type="ECO:0000313" key="2">
    <source>
        <dbReference type="Proteomes" id="UP000192257"/>
    </source>
</evidence>
<dbReference type="InterPro" id="IPR036389">
    <property type="entry name" value="RNase_III_sf"/>
</dbReference>
<dbReference type="EMBL" id="NBCO01000011">
    <property type="protein sequence ID" value="ORC89795.1"/>
    <property type="molecule type" value="Genomic_DNA"/>
</dbReference>
<protein>
    <submittedName>
        <fullName evidence="1">RNA editing complex protein</fullName>
    </submittedName>
</protein>
<organism evidence="1 2">
    <name type="scientific">Trypanosoma theileri</name>
    <dbReference type="NCBI Taxonomy" id="67003"/>
    <lineage>
        <taxon>Eukaryota</taxon>
        <taxon>Discoba</taxon>
        <taxon>Euglenozoa</taxon>
        <taxon>Kinetoplastea</taxon>
        <taxon>Metakinetoplastina</taxon>
        <taxon>Trypanosomatida</taxon>
        <taxon>Trypanosomatidae</taxon>
        <taxon>Trypanosoma</taxon>
    </lineage>
</organism>
<reference evidence="1 2" key="1">
    <citation type="submission" date="2017-03" db="EMBL/GenBank/DDBJ databases">
        <title>An alternative strategy for trypanosome survival in the mammalian bloodstream revealed through genome and transcriptome analysis of the ubiquitous bovine parasite Trypanosoma (Megatrypanum) theileri.</title>
        <authorList>
            <person name="Kelly S."/>
            <person name="Ivens A."/>
            <person name="Mott A."/>
            <person name="O'Neill E."/>
            <person name="Emms D."/>
            <person name="Macleod O."/>
            <person name="Voorheis P."/>
            <person name="Matthews J."/>
            <person name="Matthews K."/>
            <person name="Carrington M."/>
        </authorList>
    </citation>
    <scope>NUCLEOTIDE SEQUENCE [LARGE SCALE GENOMIC DNA]</scope>
    <source>
        <strain evidence="1">Edinburgh</strain>
    </source>
</reference>
<evidence type="ECO:0000313" key="1">
    <source>
        <dbReference type="EMBL" id="ORC89795.1"/>
    </source>
</evidence>
<dbReference type="PANTHER" id="PTHR39671:SF2">
    <property type="entry name" value="COMPLEX PROTEIN NUCLEASE, PUTATIVE KREPB1-RELATED"/>
    <property type="match status" value="1"/>
</dbReference>
<proteinExistence type="predicted"/>
<dbReference type="VEuPathDB" id="TriTrypDB:TM35_000113290"/>
<dbReference type="PANTHER" id="PTHR39671">
    <property type="entry name" value="COMPLEX PROTEIN NUCLEASE, PUTATIVE KREPB1-RELATED-RELATED"/>
    <property type="match status" value="1"/>
</dbReference>
<gene>
    <name evidence="1" type="ORF">TM35_000113290</name>
</gene>
<dbReference type="Proteomes" id="UP000192257">
    <property type="component" value="Unassembled WGS sequence"/>
</dbReference>
<dbReference type="AlphaFoldDB" id="A0A1X0NYP0"/>
<dbReference type="GO" id="GO:0006396">
    <property type="term" value="P:RNA processing"/>
    <property type="evidence" value="ECO:0007669"/>
    <property type="project" value="InterPro"/>
</dbReference>
<comment type="caution">
    <text evidence="1">The sequence shown here is derived from an EMBL/GenBank/DDBJ whole genome shotgun (WGS) entry which is preliminary data.</text>
</comment>
<dbReference type="SUPFAM" id="SSF69065">
    <property type="entry name" value="RNase III domain-like"/>
    <property type="match status" value="1"/>
</dbReference>